<protein>
    <submittedName>
        <fullName evidence="1">Uncharacterized protein</fullName>
    </submittedName>
</protein>
<dbReference type="RefSeq" id="WP_039581561.1">
    <property type="nucleotide sequence ID" value="NZ_CP009122.1"/>
</dbReference>
<dbReference type="EMBL" id="CP009122">
    <property type="protein sequence ID" value="AJA10446.1"/>
    <property type="molecule type" value="Genomic_DNA"/>
</dbReference>
<accession>A0A0A7PK04</accession>
<evidence type="ECO:0000313" key="2">
    <source>
        <dbReference type="Proteomes" id="UP000030907"/>
    </source>
</evidence>
<dbReference type="Proteomes" id="UP000030907">
    <property type="component" value="Chromosome"/>
</dbReference>
<organism evidence="1 2">
    <name type="scientific">Sphingopyxis fribergensis</name>
    <dbReference type="NCBI Taxonomy" id="1515612"/>
    <lineage>
        <taxon>Bacteria</taxon>
        <taxon>Pseudomonadati</taxon>
        <taxon>Pseudomonadota</taxon>
        <taxon>Alphaproteobacteria</taxon>
        <taxon>Sphingomonadales</taxon>
        <taxon>Sphingomonadaceae</taxon>
        <taxon>Sphingopyxis</taxon>
    </lineage>
</organism>
<keyword evidence="2" id="KW-1185">Reference proteome</keyword>
<dbReference type="KEGG" id="sphk:SKP52_17880"/>
<dbReference type="OrthoDB" id="7433176at2"/>
<reference evidence="1 2" key="1">
    <citation type="journal article" date="2015" name="Int. J. Syst. Evol. Microbiol.">
        <title>Description of Sphingopyxis fribergensis sp. nov. - a soil bacterium with the ability to degrade styrene and phenylacetic acid.</title>
        <authorList>
            <person name="Oelschlagel M."/>
            <person name="Ruckert C."/>
            <person name="Kalinowski J."/>
            <person name="Schmidt G."/>
            <person name="Schlomann M."/>
            <person name="Tischler D."/>
        </authorList>
    </citation>
    <scope>NUCLEOTIDE SEQUENCE [LARGE SCALE GENOMIC DNA]</scope>
    <source>
        <strain evidence="1 2">Kp5.2</strain>
    </source>
</reference>
<proteinExistence type="predicted"/>
<sequence length="89" mass="9972">MDFDDQLRRYFGTADLAAIHPEAHAAGTERMRVDFGLETNPGRRFALWALMYMLGVAPDLDVAFEDEGGRSTARDFMDMVGRAEENQTG</sequence>
<gene>
    <name evidence="1" type="ORF">SKP52_17880</name>
</gene>
<evidence type="ECO:0000313" key="1">
    <source>
        <dbReference type="EMBL" id="AJA10446.1"/>
    </source>
</evidence>
<dbReference type="HOGENOM" id="CLU_2467400_0_0_5"/>
<dbReference type="AlphaFoldDB" id="A0A0A7PK04"/>
<name>A0A0A7PK04_9SPHN</name>